<dbReference type="Pfam" id="PF14736">
    <property type="entry name" value="N_Asn_amidohyd"/>
    <property type="match status" value="1"/>
</dbReference>
<dbReference type="OMA" id="EATTCLM"/>
<protein>
    <submittedName>
        <fullName evidence="2">Protein N-terminal asparagine amidohydrolase-like</fullName>
    </submittedName>
</protein>
<sequence length="93" mass="9960">MVLAVGEQLVKEVPSSITGVYSTWARLKDTGHALTNIPTETVGSRGLLYLRPREYAVTVPHDDAVLCIGTDDATTSVVAVLRHTGGWWAVVGL</sequence>
<accession>A0A8B7P2Z7</accession>
<evidence type="ECO:0000313" key="2">
    <source>
        <dbReference type="RefSeq" id="XP_018020408.1"/>
    </source>
</evidence>
<dbReference type="AlphaFoldDB" id="A0A8B7P2Z7"/>
<proteinExistence type="predicted"/>
<dbReference type="KEGG" id="hazt:108676781"/>
<dbReference type="Proteomes" id="UP000694843">
    <property type="component" value="Unplaced"/>
</dbReference>
<organism evidence="1 2">
    <name type="scientific">Hyalella azteca</name>
    <name type="common">Amphipod</name>
    <dbReference type="NCBI Taxonomy" id="294128"/>
    <lineage>
        <taxon>Eukaryota</taxon>
        <taxon>Metazoa</taxon>
        <taxon>Ecdysozoa</taxon>
        <taxon>Arthropoda</taxon>
        <taxon>Crustacea</taxon>
        <taxon>Multicrustacea</taxon>
        <taxon>Malacostraca</taxon>
        <taxon>Eumalacostraca</taxon>
        <taxon>Peracarida</taxon>
        <taxon>Amphipoda</taxon>
        <taxon>Senticaudata</taxon>
        <taxon>Talitrida</taxon>
        <taxon>Talitroidea</taxon>
        <taxon>Hyalellidae</taxon>
        <taxon>Hyalella</taxon>
    </lineage>
</organism>
<gene>
    <name evidence="2" type="primary">LOC108676781</name>
</gene>
<keyword evidence="1" id="KW-1185">Reference proteome</keyword>
<dbReference type="RefSeq" id="XP_018020408.1">
    <property type="nucleotide sequence ID" value="XM_018164919.2"/>
</dbReference>
<dbReference type="OrthoDB" id="539995at2759"/>
<name>A0A8B7P2Z7_HYAAZ</name>
<dbReference type="GO" id="GO:0008418">
    <property type="term" value="F:protein-N-terminal asparagine amidohydrolase activity"/>
    <property type="evidence" value="ECO:0007669"/>
    <property type="project" value="InterPro"/>
</dbReference>
<evidence type="ECO:0000313" key="1">
    <source>
        <dbReference type="Proteomes" id="UP000694843"/>
    </source>
</evidence>
<dbReference type="GeneID" id="108676781"/>
<reference evidence="2" key="1">
    <citation type="submission" date="2025-08" db="UniProtKB">
        <authorList>
            <consortium name="RefSeq"/>
        </authorList>
    </citation>
    <scope>IDENTIFICATION</scope>
    <source>
        <tissue evidence="2">Whole organism</tissue>
    </source>
</reference>
<dbReference type="InterPro" id="IPR026750">
    <property type="entry name" value="NTAN1"/>
</dbReference>